<keyword evidence="2 3" id="KW-0472">Membrane</keyword>
<name>A0ABS6EU44_9FIRM</name>
<dbReference type="PANTHER" id="PTHR34295">
    <property type="entry name" value="BIOTIN TRANSPORTER BIOY"/>
    <property type="match status" value="1"/>
</dbReference>
<dbReference type="EMBL" id="JAHLQI010000006">
    <property type="protein sequence ID" value="MBU5491097.1"/>
    <property type="molecule type" value="Genomic_DNA"/>
</dbReference>
<dbReference type="RefSeq" id="WP_216470811.1">
    <property type="nucleotide sequence ID" value="NZ_JAHLQI010000006.1"/>
</dbReference>
<keyword evidence="5" id="KW-1185">Reference proteome</keyword>
<organism evidence="4 5">
    <name type="scientific">Butyricicoccus intestinisimiae</name>
    <dbReference type="NCBI Taxonomy" id="2841509"/>
    <lineage>
        <taxon>Bacteria</taxon>
        <taxon>Bacillati</taxon>
        <taxon>Bacillota</taxon>
        <taxon>Clostridia</taxon>
        <taxon>Eubacteriales</taxon>
        <taxon>Butyricicoccaceae</taxon>
        <taxon>Butyricicoccus</taxon>
    </lineage>
</organism>
<evidence type="ECO:0000256" key="3">
    <source>
        <dbReference type="SAM" id="Phobius"/>
    </source>
</evidence>
<evidence type="ECO:0000256" key="2">
    <source>
        <dbReference type="PIRNR" id="PIRNR016661"/>
    </source>
</evidence>
<accession>A0ABS6EU44</accession>
<keyword evidence="2" id="KW-0813">Transport</keyword>
<comment type="similarity">
    <text evidence="1 2">Belongs to the BioY family.</text>
</comment>
<dbReference type="Pfam" id="PF02632">
    <property type="entry name" value="BioY"/>
    <property type="match status" value="1"/>
</dbReference>
<dbReference type="PANTHER" id="PTHR34295:SF1">
    <property type="entry name" value="BIOTIN TRANSPORTER BIOY"/>
    <property type="match status" value="1"/>
</dbReference>
<feature type="transmembrane region" description="Helical" evidence="3">
    <location>
        <begin position="12"/>
        <end position="29"/>
    </location>
</feature>
<sequence length="184" mass="19691">MEQKQSKTNVREMALIALMAAVTCILGPLSVPIGVVPISLTNFAIYLAIYVLGCRRGTISYIVYLLLGLVGLPVFSGFSSGVGKLFGPTGGYLIGFIFMALICGFAIDRFEAKLIPSMIGMILGTIVCYLFGTGWLAYQAGMTFYQALAAGVLPFIVGDLVKMVICAVVGPQIRRRLEQAGLVH</sequence>
<reference evidence="4 5" key="1">
    <citation type="submission" date="2021-06" db="EMBL/GenBank/DDBJ databases">
        <authorList>
            <person name="Sun Q."/>
            <person name="Li D."/>
        </authorList>
    </citation>
    <scope>NUCLEOTIDE SEQUENCE [LARGE SCALE GENOMIC DNA]</scope>
    <source>
        <strain evidence="4 5">MSJd-7</strain>
    </source>
</reference>
<dbReference type="Proteomes" id="UP000783588">
    <property type="component" value="Unassembled WGS sequence"/>
</dbReference>
<protein>
    <recommendedName>
        <fullName evidence="2">Biotin transporter</fullName>
    </recommendedName>
</protein>
<proteinExistence type="inferred from homology"/>
<feature type="transmembrane region" description="Helical" evidence="3">
    <location>
        <begin position="59"/>
        <end position="78"/>
    </location>
</feature>
<comment type="caution">
    <text evidence="4">The sequence shown here is derived from an EMBL/GenBank/DDBJ whole genome shotgun (WGS) entry which is preliminary data.</text>
</comment>
<gene>
    <name evidence="4" type="ORF">KQI75_10780</name>
</gene>
<evidence type="ECO:0000256" key="1">
    <source>
        <dbReference type="ARBA" id="ARBA00010692"/>
    </source>
</evidence>
<dbReference type="PIRSF" id="PIRSF016661">
    <property type="entry name" value="BioY"/>
    <property type="match status" value="1"/>
</dbReference>
<feature type="transmembrane region" description="Helical" evidence="3">
    <location>
        <begin position="90"/>
        <end position="107"/>
    </location>
</feature>
<feature type="transmembrane region" description="Helical" evidence="3">
    <location>
        <begin position="144"/>
        <end position="169"/>
    </location>
</feature>
<dbReference type="InterPro" id="IPR003784">
    <property type="entry name" value="BioY"/>
</dbReference>
<evidence type="ECO:0000313" key="4">
    <source>
        <dbReference type="EMBL" id="MBU5491097.1"/>
    </source>
</evidence>
<evidence type="ECO:0000313" key="5">
    <source>
        <dbReference type="Proteomes" id="UP000783588"/>
    </source>
</evidence>
<comment type="subcellular location">
    <subcellularLocation>
        <location evidence="2">Cell membrane</location>
        <topology evidence="2">Multi-pass membrane protein</topology>
    </subcellularLocation>
</comment>
<keyword evidence="3" id="KW-1133">Transmembrane helix</keyword>
<keyword evidence="3" id="KW-0812">Transmembrane</keyword>
<feature type="transmembrane region" description="Helical" evidence="3">
    <location>
        <begin position="119"/>
        <end position="138"/>
    </location>
</feature>
<feature type="transmembrane region" description="Helical" evidence="3">
    <location>
        <begin position="35"/>
        <end position="52"/>
    </location>
</feature>
<keyword evidence="2" id="KW-1003">Cell membrane</keyword>